<feature type="region of interest" description="Disordered" evidence="5">
    <location>
        <begin position="159"/>
        <end position="193"/>
    </location>
</feature>
<reference evidence="7" key="1">
    <citation type="journal article" date="2023" name="Genome Biol. Evol.">
        <title>First Whole Genome Sequence and Flow Cytometry Genome Size Data for the Lichen-Forming Fungus Ramalina farinacea (Ascomycota).</title>
        <authorList>
            <person name="Llewellyn T."/>
            <person name="Mian S."/>
            <person name="Hill R."/>
            <person name="Leitch I.J."/>
            <person name="Gaya E."/>
        </authorList>
    </citation>
    <scope>NUCLEOTIDE SEQUENCE</scope>
    <source>
        <strain evidence="7">LIQ254RAFAR</strain>
    </source>
</reference>
<evidence type="ECO:0000313" key="8">
    <source>
        <dbReference type="Proteomes" id="UP001161017"/>
    </source>
</evidence>
<dbReference type="Gene3D" id="1.20.1280.50">
    <property type="match status" value="1"/>
</dbReference>
<feature type="compositionally biased region" description="Polar residues" evidence="5">
    <location>
        <begin position="165"/>
        <end position="180"/>
    </location>
</feature>
<dbReference type="InterPro" id="IPR001810">
    <property type="entry name" value="F-box_dom"/>
</dbReference>
<gene>
    <name evidence="7" type="ORF">OHK93_003094</name>
</gene>
<feature type="region of interest" description="Disordered" evidence="5">
    <location>
        <begin position="1"/>
        <end position="33"/>
    </location>
</feature>
<dbReference type="InterPro" id="IPR001680">
    <property type="entry name" value="WD40_rpt"/>
</dbReference>
<dbReference type="Pfam" id="PF12937">
    <property type="entry name" value="F-box-like"/>
    <property type="match status" value="1"/>
</dbReference>
<evidence type="ECO:0000256" key="1">
    <source>
        <dbReference type="ARBA" id="ARBA00007968"/>
    </source>
</evidence>
<feature type="repeat" description="WD" evidence="4">
    <location>
        <begin position="404"/>
        <end position="434"/>
    </location>
</feature>
<dbReference type="PROSITE" id="PS50294">
    <property type="entry name" value="WD_REPEATS_REGION"/>
    <property type="match status" value="5"/>
</dbReference>
<dbReference type="CDD" id="cd00200">
    <property type="entry name" value="WD40"/>
    <property type="match status" value="1"/>
</dbReference>
<keyword evidence="8" id="KW-1185">Reference proteome</keyword>
<feature type="compositionally biased region" description="Basic and acidic residues" evidence="5">
    <location>
        <begin position="1"/>
        <end position="20"/>
    </location>
</feature>
<dbReference type="SUPFAM" id="SSF81383">
    <property type="entry name" value="F-box domain"/>
    <property type="match status" value="1"/>
</dbReference>
<dbReference type="Proteomes" id="UP001161017">
    <property type="component" value="Unassembled WGS sequence"/>
</dbReference>
<dbReference type="InterPro" id="IPR020472">
    <property type="entry name" value="WD40_PAC1"/>
</dbReference>
<feature type="repeat" description="WD" evidence="4">
    <location>
        <begin position="492"/>
        <end position="531"/>
    </location>
</feature>
<feature type="region of interest" description="Disordered" evidence="5">
    <location>
        <begin position="237"/>
        <end position="262"/>
    </location>
</feature>
<evidence type="ECO:0000256" key="3">
    <source>
        <dbReference type="ARBA" id="ARBA00022737"/>
    </source>
</evidence>
<evidence type="ECO:0000256" key="4">
    <source>
        <dbReference type="PROSITE-ProRule" id="PRU00221"/>
    </source>
</evidence>
<dbReference type="PRINTS" id="PR00320">
    <property type="entry name" value="GPROTEINBRPT"/>
</dbReference>
<sequence length="915" mass="100241">MKTDSYKVDEGYSEDTRSQDGSESSARLDGGVGHDAGDGSIHLNGSAAVILEDLVRGLGEAERSEIAYDLLRGMRASSIAQVFDRLWPLFHKDPLEVFPAEIMSIVLSHLEPQHLVTASRTSRAWRQRIADSNLWKDKFLREGWGLDPAELEDYERQYNQRTRESAGSPSQVSRLSTSFGKQKASPESIAPPYYSHPSALSEVQHWTNLGGEANTGQIQDLHEDEEMPDVEVIRPLDPSSEQKSEPPVNAGPPSLGFRDNASRLFDPPLLKDPLMIASPSGYHRMNYQHFYSQKRRLEDNWNKGQYRSFQLPSRRYANQAHAECVYTIQYQGNYLVSGSRDRTLRIWDLTHERLVLPPLAGHAGSVLCLQFDSKPQEDIIISGSSDTNIILWQFSTGKLMKRIAHAHKESVLNLRFDHRFLVSCSKDKTIKIWNRNELRPGDTDYPLKGLRDGGNCPAYIIDVPSVTGSICYQPSTPEHKMLLEPYTLLMSLEMHGAAVNAIQIFHDQLVSASGDRNLRMWNIHTGQCTSKVQAHDKGIACVQYDGLRIVSGSSDNSIRIWDPITRTEVARLEGHTRLVRTLQAAFADVPGGKERLAAEAAEIERSWHEARANGEDLRTNRSARPARPGSRRPRDLRSAGAKIPPSGGGSRWSRIISGSYDEKVIIWKKNADDEWIISHQLAQEDALTAAGPPFANRHNHVTVAGPVTQQGAAPAQPPPNQSLPDQTGANAAAPGGSTAANPPAAATAGESSQSRPPQPSVQTPLQQPSATASSPAQAQTRPNPLISVPDPSGQAPSTSQNASSQLSHPGQADPGPSNPQPPMVPPPAPVLNPSQPVRIQGTTAIIPTNALANPRPPPVPHNGAPPAGQPNARVFKLQFDATRIICCSQDNKIVGWDFSNGDDDIRACARFFTDS</sequence>
<dbReference type="InterPro" id="IPR019775">
    <property type="entry name" value="WD40_repeat_CS"/>
</dbReference>
<protein>
    <recommendedName>
        <fullName evidence="6">F-box domain-containing protein</fullName>
    </recommendedName>
</protein>
<feature type="repeat" description="WD" evidence="4">
    <location>
        <begin position="359"/>
        <end position="402"/>
    </location>
</feature>
<proteinExistence type="inferred from homology"/>
<dbReference type="InterPro" id="IPR036322">
    <property type="entry name" value="WD40_repeat_dom_sf"/>
</dbReference>
<keyword evidence="2 4" id="KW-0853">WD repeat</keyword>
<keyword evidence="3" id="KW-0677">Repeat</keyword>
<feature type="repeat" description="WD" evidence="4">
    <location>
        <begin position="532"/>
        <end position="562"/>
    </location>
</feature>
<dbReference type="InterPro" id="IPR050995">
    <property type="entry name" value="WD-F-box_domain-protein"/>
</dbReference>
<feature type="compositionally biased region" description="Pro residues" evidence="5">
    <location>
        <begin position="816"/>
        <end position="830"/>
    </location>
</feature>
<feature type="region of interest" description="Disordered" evidence="5">
    <location>
        <begin position="709"/>
        <end position="835"/>
    </location>
</feature>
<dbReference type="SUPFAM" id="SSF50978">
    <property type="entry name" value="WD40 repeat-like"/>
    <property type="match status" value="1"/>
</dbReference>
<dbReference type="EMBL" id="JAPUFD010000016">
    <property type="protein sequence ID" value="MDI1491883.1"/>
    <property type="molecule type" value="Genomic_DNA"/>
</dbReference>
<feature type="repeat" description="WD" evidence="4">
    <location>
        <begin position="318"/>
        <end position="357"/>
    </location>
</feature>
<dbReference type="Gene3D" id="2.130.10.10">
    <property type="entry name" value="YVTN repeat-like/Quinoprotein amine dehydrogenase"/>
    <property type="match status" value="1"/>
</dbReference>
<dbReference type="InterPro" id="IPR015943">
    <property type="entry name" value="WD40/YVTN_repeat-like_dom_sf"/>
</dbReference>
<evidence type="ECO:0000256" key="2">
    <source>
        <dbReference type="ARBA" id="ARBA00022574"/>
    </source>
</evidence>
<dbReference type="SMART" id="SM00320">
    <property type="entry name" value="WD40"/>
    <property type="match status" value="8"/>
</dbReference>
<comment type="caution">
    <text evidence="7">The sequence shown here is derived from an EMBL/GenBank/DDBJ whole genome shotgun (WGS) entry which is preliminary data.</text>
</comment>
<organism evidence="7 8">
    <name type="scientific">Ramalina farinacea</name>
    <dbReference type="NCBI Taxonomy" id="258253"/>
    <lineage>
        <taxon>Eukaryota</taxon>
        <taxon>Fungi</taxon>
        <taxon>Dikarya</taxon>
        <taxon>Ascomycota</taxon>
        <taxon>Pezizomycotina</taxon>
        <taxon>Lecanoromycetes</taxon>
        <taxon>OSLEUM clade</taxon>
        <taxon>Lecanoromycetidae</taxon>
        <taxon>Lecanorales</taxon>
        <taxon>Lecanorineae</taxon>
        <taxon>Ramalinaceae</taxon>
        <taxon>Ramalina</taxon>
    </lineage>
</organism>
<feature type="region of interest" description="Disordered" evidence="5">
    <location>
        <begin position="609"/>
        <end position="654"/>
    </location>
</feature>
<feature type="domain" description="F-box" evidence="6">
    <location>
        <begin position="92"/>
        <end position="138"/>
    </location>
</feature>
<evidence type="ECO:0000259" key="6">
    <source>
        <dbReference type="PROSITE" id="PS50181"/>
    </source>
</evidence>
<feature type="compositionally biased region" description="Basic and acidic residues" evidence="5">
    <location>
        <begin position="609"/>
        <end position="619"/>
    </location>
</feature>
<dbReference type="PANTHER" id="PTHR14604">
    <property type="entry name" value="WD40 REPEAT PF20"/>
    <property type="match status" value="1"/>
</dbReference>
<dbReference type="Pfam" id="PF00400">
    <property type="entry name" value="WD40"/>
    <property type="match status" value="5"/>
</dbReference>
<name>A0AA43TXT6_9LECA</name>
<dbReference type="InterPro" id="IPR036047">
    <property type="entry name" value="F-box-like_dom_sf"/>
</dbReference>
<accession>A0AA43TXT6</accession>
<dbReference type="AlphaFoldDB" id="A0AA43TXT6"/>
<dbReference type="SMART" id="SM00256">
    <property type="entry name" value="FBOX"/>
    <property type="match status" value="1"/>
</dbReference>
<feature type="compositionally biased region" description="Low complexity" evidence="5">
    <location>
        <begin position="727"/>
        <end position="780"/>
    </location>
</feature>
<evidence type="ECO:0000313" key="7">
    <source>
        <dbReference type="EMBL" id="MDI1491883.1"/>
    </source>
</evidence>
<evidence type="ECO:0000256" key="5">
    <source>
        <dbReference type="SAM" id="MobiDB-lite"/>
    </source>
</evidence>
<dbReference type="PROSITE" id="PS50082">
    <property type="entry name" value="WD_REPEATS_2"/>
    <property type="match status" value="5"/>
</dbReference>
<dbReference type="PROSITE" id="PS00678">
    <property type="entry name" value="WD_REPEATS_1"/>
    <property type="match status" value="2"/>
</dbReference>
<feature type="compositionally biased region" description="Polar residues" evidence="5">
    <location>
        <begin position="794"/>
        <end position="808"/>
    </location>
</feature>
<dbReference type="PANTHER" id="PTHR14604:SF4">
    <property type="entry name" value="F-BOX DOMAIN-CONTAINING PROTEIN"/>
    <property type="match status" value="1"/>
</dbReference>
<dbReference type="PROSITE" id="PS50181">
    <property type="entry name" value="FBOX"/>
    <property type="match status" value="1"/>
</dbReference>
<comment type="similarity">
    <text evidence="1">Belongs to the WD repeat MET30/SCONB/SCON-2 family.</text>
</comment>